<dbReference type="HOGENOM" id="CLU_036199_0_0_1"/>
<evidence type="ECO:0000313" key="4">
    <source>
        <dbReference type="Proteomes" id="UP000016931"/>
    </source>
</evidence>
<evidence type="ECO:0000259" key="2">
    <source>
        <dbReference type="Pfam" id="PF00248"/>
    </source>
</evidence>
<keyword evidence="1" id="KW-0560">Oxidoreductase</keyword>
<dbReference type="InterPro" id="IPR036812">
    <property type="entry name" value="NAD(P)_OxRdtase_dom_sf"/>
</dbReference>
<dbReference type="GO" id="GO:0016491">
    <property type="term" value="F:oxidoreductase activity"/>
    <property type="evidence" value="ECO:0007669"/>
    <property type="project" value="UniProtKB-KW"/>
</dbReference>
<evidence type="ECO:0000313" key="3">
    <source>
        <dbReference type="EMBL" id="EMF12840.1"/>
    </source>
</evidence>
<dbReference type="OrthoDB" id="686384at2759"/>
<dbReference type="Pfam" id="PF00248">
    <property type="entry name" value="Aldo_ket_red"/>
    <property type="match status" value="1"/>
</dbReference>
<reference evidence="3 4" key="1">
    <citation type="journal article" date="2012" name="PLoS Pathog.">
        <title>Diverse lifestyles and strategies of plant pathogenesis encoded in the genomes of eighteen Dothideomycetes fungi.</title>
        <authorList>
            <person name="Ohm R.A."/>
            <person name="Feau N."/>
            <person name="Henrissat B."/>
            <person name="Schoch C.L."/>
            <person name="Horwitz B.A."/>
            <person name="Barry K.W."/>
            <person name="Condon B.J."/>
            <person name="Copeland A.C."/>
            <person name="Dhillon B."/>
            <person name="Glaser F."/>
            <person name="Hesse C.N."/>
            <person name="Kosti I."/>
            <person name="LaButti K."/>
            <person name="Lindquist E.A."/>
            <person name="Lucas S."/>
            <person name="Salamov A.A."/>
            <person name="Bradshaw R.E."/>
            <person name="Ciuffetti L."/>
            <person name="Hamelin R.C."/>
            <person name="Kema G.H.J."/>
            <person name="Lawrence C."/>
            <person name="Scott J.A."/>
            <person name="Spatafora J.W."/>
            <person name="Turgeon B.G."/>
            <person name="de Wit P.J.G.M."/>
            <person name="Zhong S."/>
            <person name="Goodwin S.B."/>
            <person name="Grigoriev I.V."/>
        </authorList>
    </citation>
    <scope>NUCLEOTIDE SEQUENCE [LARGE SCALE GENOMIC DNA]</scope>
    <source>
        <strain evidence="3 4">SO2202</strain>
    </source>
</reference>
<dbReference type="GeneID" id="27900112"/>
<gene>
    <name evidence="3" type="ORF">SEPMUDRAFT_141688</name>
</gene>
<dbReference type="InterPro" id="IPR023210">
    <property type="entry name" value="NADP_OxRdtase_dom"/>
</dbReference>
<dbReference type="RefSeq" id="XP_016760961.1">
    <property type="nucleotide sequence ID" value="XM_016902975.1"/>
</dbReference>
<keyword evidence="4" id="KW-1185">Reference proteome</keyword>
<sequence>MAHVNLMTDTIIANLPEEGLRSVLRSMLATDPSITKNLEQRTKVYLTTQSATPKGDLFTQDGTTPAVTPIFLAQQGRIRAMMGCGMCYESIPLLAAIVVQTKDLAISTVDSPEVQQALTAVNGDIIQALTAVQKTLVTSSGLRTLEDSEHLIISSLHQALLEGQQSLSRCGTYAFDRSLVALQASGLLSEAKHNRESEPHEEDRITISALPETVETFKLNGKSLPRLFCGLWQLSSPSWGCAPVTRIRSQFAQYASQGFTAYDMADHYGDAEIIFGNFRASCHNPEALFGATKYCIFTPTTITRQVVQANITERCQRMSASHIDLLQFHWQDYNDPQYITALQYLQEDPRVHSLGLCNFDTSHMLEIISNGTVKIATNQVQFSLIDSRPLSRMAQVCKTHHIKLLTYGTLLGGFLSEKWLDEPEPELFSSTITPSQRKYYEMILNWGSWDLFQELLHILEGIAGKHGVSLSNVATRWVLDFEFVGAVIVGTRWGISDNAEDNLRVYGLHLDEEDRQRIESVLRRSRRDVIVALLGDCGGEYR</sequence>
<dbReference type="PANTHER" id="PTHR43147">
    <property type="entry name" value="PROTEIN TAS"/>
    <property type="match status" value="1"/>
</dbReference>
<name>M3D3P7_SPHMS</name>
<dbReference type="SUPFAM" id="SSF51430">
    <property type="entry name" value="NAD(P)-linked oxidoreductase"/>
    <property type="match status" value="1"/>
</dbReference>
<dbReference type="CDD" id="cd19101">
    <property type="entry name" value="AKR_unchar"/>
    <property type="match status" value="1"/>
</dbReference>
<dbReference type="Gene3D" id="3.20.20.100">
    <property type="entry name" value="NADP-dependent oxidoreductase domain"/>
    <property type="match status" value="1"/>
</dbReference>
<dbReference type="OMA" id="YCVFHPM"/>
<evidence type="ECO:0000256" key="1">
    <source>
        <dbReference type="ARBA" id="ARBA00023002"/>
    </source>
</evidence>
<dbReference type="eggNOG" id="KOG1575">
    <property type="taxonomic scope" value="Eukaryota"/>
</dbReference>
<proteinExistence type="predicted"/>
<dbReference type="PANTHER" id="PTHR43147:SF2">
    <property type="entry name" value="NADP-DEPENDENT OXIDOREDUCTASE DOMAIN-CONTAINING PROTEIN"/>
    <property type="match status" value="1"/>
</dbReference>
<protein>
    <submittedName>
        <fullName evidence="3">Aryl-alcohol dehydrogenase</fullName>
    </submittedName>
</protein>
<dbReference type="STRING" id="692275.M3D3P7"/>
<feature type="domain" description="NADP-dependent oxidoreductase" evidence="2">
    <location>
        <begin position="227"/>
        <end position="522"/>
    </location>
</feature>
<organism evidence="3 4">
    <name type="scientific">Sphaerulina musiva (strain SO2202)</name>
    <name type="common">Poplar stem canker fungus</name>
    <name type="synonym">Septoria musiva</name>
    <dbReference type="NCBI Taxonomy" id="692275"/>
    <lineage>
        <taxon>Eukaryota</taxon>
        <taxon>Fungi</taxon>
        <taxon>Dikarya</taxon>
        <taxon>Ascomycota</taxon>
        <taxon>Pezizomycotina</taxon>
        <taxon>Dothideomycetes</taxon>
        <taxon>Dothideomycetidae</taxon>
        <taxon>Mycosphaerellales</taxon>
        <taxon>Mycosphaerellaceae</taxon>
        <taxon>Sphaerulina</taxon>
    </lineage>
</organism>
<dbReference type="EMBL" id="KB456264">
    <property type="protein sequence ID" value="EMF12840.1"/>
    <property type="molecule type" value="Genomic_DNA"/>
</dbReference>
<accession>M3D3P7</accession>
<dbReference type="AlphaFoldDB" id="M3D3P7"/>
<dbReference type="Proteomes" id="UP000016931">
    <property type="component" value="Unassembled WGS sequence"/>
</dbReference>